<reference evidence="1" key="2">
    <citation type="submission" date="2020-11" db="EMBL/GenBank/DDBJ databases">
        <authorList>
            <person name="McCartney M.A."/>
            <person name="Auch B."/>
            <person name="Kono T."/>
            <person name="Mallez S."/>
            <person name="Becker A."/>
            <person name="Gohl D.M."/>
            <person name="Silverstein K.A.T."/>
            <person name="Koren S."/>
            <person name="Bechman K.B."/>
            <person name="Herman A."/>
            <person name="Abrahante J.E."/>
            <person name="Garbe J."/>
        </authorList>
    </citation>
    <scope>NUCLEOTIDE SEQUENCE</scope>
    <source>
        <strain evidence="1">Duluth1</strain>
        <tissue evidence="1">Whole animal</tissue>
    </source>
</reference>
<sequence length="103" mass="11615">MFLNHTVYNRQSDIFRKYEGVRRSNCVDGQVELECVYVIYALAAPREMPDLNLPDGAQVVWMGVCGMGSADAVHKMQLPALFRMPPKVQEVHLGGTDLVRHNL</sequence>
<comment type="caution">
    <text evidence="1">The sequence shown here is derived from an EMBL/GenBank/DDBJ whole genome shotgun (WGS) entry which is preliminary data.</text>
</comment>
<evidence type="ECO:0000313" key="2">
    <source>
        <dbReference type="Proteomes" id="UP000828390"/>
    </source>
</evidence>
<name>A0A9D4FEJ7_DREPO</name>
<gene>
    <name evidence="1" type="ORF">DPMN_151049</name>
</gene>
<dbReference type="AlphaFoldDB" id="A0A9D4FEJ7"/>
<reference evidence="1" key="1">
    <citation type="journal article" date="2019" name="bioRxiv">
        <title>The Genome of the Zebra Mussel, Dreissena polymorpha: A Resource for Invasive Species Research.</title>
        <authorList>
            <person name="McCartney M.A."/>
            <person name="Auch B."/>
            <person name="Kono T."/>
            <person name="Mallez S."/>
            <person name="Zhang Y."/>
            <person name="Obille A."/>
            <person name="Becker A."/>
            <person name="Abrahante J.E."/>
            <person name="Garbe J."/>
            <person name="Badalamenti J.P."/>
            <person name="Herman A."/>
            <person name="Mangelson H."/>
            <person name="Liachko I."/>
            <person name="Sullivan S."/>
            <person name="Sone E.D."/>
            <person name="Koren S."/>
            <person name="Silverstein K.A.T."/>
            <person name="Beckman K.B."/>
            <person name="Gohl D.M."/>
        </authorList>
    </citation>
    <scope>NUCLEOTIDE SEQUENCE</scope>
    <source>
        <strain evidence="1">Duluth1</strain>
        <tissue evidence="1">Whole animal</tissue>
    </source>
</reference>
<dbReference type="Proteomes" id="UP000828390">
    <property type="component" value="Unassembled WGS sequence"/>
</dbReference>
<dbReference type="EMBL" id="JAIWYP010000007">
    <property type="protein sequence ID" value="KAH3797468.1"/>
    <property type="molecule type" value="Genomic_DNA"/>
</dbReference>
<keyword evidence="2" id="KW-1185">Reference proteome</keyword>
<proteinExistence type="predicted"/>
<evidence type="ECO:0000313" key="1">
    <source>
        <dbReference type="EMBL" id="KAH3797468.1"/>
    </source>
</evidence>
<accession>A0A9D4FEJ7</accession>
<organism evidence="1 2">
    <name type="scientific">Dreissena polymorpha</name>
    <name type="common">Zebra mussel</name>
    <name type="synonym">Mytilus polymorpha</name>
    <dbReference type="NCBI Taxonomy" id="45954"/>
    <lineage>
        <taxon>Eukaryota</taxon>
        <taxon>Metazoa</taxon>
        <taxon>Spiralia</taxon>
        <taxon>Lophotrochozoa</taxon>
        <taxon>Mollusca</taxon>
        <taxon>Bivalvia</taxon>
        <taxon>Autobranchia</taxon>
        <taxon>Heteroconchia</taxon>
        <taxon>Euheterodonta</taxon>
        <taxon>Imparidentia</taxon>
        <taxon>Neoheterodontei</taxon>
        <taxon>Myida</taxon>
        <taxon>Dreissenoidea</taxon>
        <taxon>Dreissenidae</taxon>
        <taxon>Dreissena</taxon>
    </lineage>
</organism>
<protein>
    <submittedName>
        <fullName evidence="1">Uncharacterized protein</fullName>
    </submittedName>
</protein>